<evidence type="ECO:0000259" key="3">
    <source>
        <dbReference type="PROSITE" id="PS51208"/>
    </source>
</evidence>
<dbReference type="NCBIfam" id="TIGR02601">
    <property type="entry name" value="autotrns_rpt"/>
    <property type="match status" value="8"/>
</dbReference>
<dbReference type="RefSeq" id="WP_111574918.1">
    <property type="nucleotide sequence ID" value="NZ_JBHEEY010000002.1"/>
</dbReference>
<dbReference type="InterPro" id="IPR030895">
    <property type="entry name" value="T5SS_PEPC_rpt"/>
</dbReference>
<dbReference type="InterPro" id="IPR006315">
    <property type="entry name" value="OM_autotransptr_brl_dom"/>
</dbReference>
<dbReference type="NCBIfam" id="TIGR01414">
    <property type="entry name" value="autotrans_barl"/>
    <property type="match status" value="1"/>
</dbReference>
<dbReference type="SUPFAM" id="SSF103515">
    <property type="entry name" value="Autotransporter"/>
    <property type="match status" value="1"/>
</dbReference>
<dbReference type="Pfam" id="PF18883">
    <property type="entry name" value="AC_1"/>
    <property type="match status" value="1"/>
</dbReference>
<dbReference type="GO" id="GO:0019867">
    <property type="term" value="C:outer membrane"/>
    <property type="evidence" value="ECO:0007669"/>
    <property type="project" value="InterPro"/>
</dbReference>
<dbReference type="PANTHER" id="PTHR35037:SF3">
    <property type="entry name" value="C-TERMINAL REGION OF AIDA-LIKE PROTEIN"/>
    <property type="match status" value="1"/>
</dbReference>
<reference evidence="4 5" key="1">
    <citation type="submission" date="2018-06" db="EMBL/GenBank/DDBJ databases">
        <title>Genomic Encyclopedia of Type Strains, Phase IV (KMG-IV): sequencing the most valuable type-strain genomes for metagenomic binning, comparative biology and taxonomic classification.</title>
        <authorList>
            <person name="Goeker M."/>
        </authorList>
    </citation>
    <scope>NUCLEOTIDE SEQUENCE [LARGE SCALE GENOMIC DNA]</scope>
    <source>
        <strain evidence="4 5">DSM 26720</strain>
    </source>
</reference>
<dbReference type="SMART" id="SM00869">
    <property type="entry name" value="Autotransporter"/>
    <property type="match status" value="1"/>
</dbReference>
<dbReference type="Proteomes" id="UP000249453">
    <property type="component" value="Unassembled WGS sequence"/>
</dbReference>
<dbReference type="SUPFAM" id="SSF51126">
    <property type="entry name" value="Pectin lyase-like"/>
    <property type="match status" value="4"/>
</dbReference>
<dbReference type="Pfam" id="PF12951">
    <property type="entry name" value="PATR"/>
    <property type="match status" value="9"/>
</dbReference>
<dbReference type="CDD" id="cd01344">
    <property type="entry name" value="PL2_Passenger_AT"/>
    <property type="match status" value="1"/>
</dbReference>
<keyword evidence="5" id="KW-1185">Reference proteome</keyword>
<evidence type="ECO:0000313" key="4">
    <source>
        <dbReference type="EMBL" id="RAK31167.1"/>
    </source>
</evidence>
<dbReference type="InterPro" id="IPR012332">
    <property type="entry name" value="Autotransporter_pectin_lyase_C"/>
</dbReference>
<name>A0A364JXG6_9HYPH</name>
<dbReference type="InterPro" id="IPR051551">
    <property type="entry name" value="Autotransporter_adhesion"/>
</dbReference>
<organism evidence="4 5">
    <name type="scientific">Falsochrobactrum ovis</name>
    <dbReference type="NCBI Taxonomy" id="1293442"/>
    <lineage>
        <taxon>Bacteria</taxon>
        <taxon>Pseudomonadati</taxon>
        <taxon>Pseudomonadota</taxon>
        <taxon>Alphaproteobacteria</taxon>
        <taxon>Hyphomicrobiales</taxon>
        <taxon>Brucellaceae</taxon>
        <taxon>Falsochrobactrum</taxon>
    </lineage>
</organism>
<dbReference type="InterPro" id="IPR005546">
    <property type="entry name" value="Autotransporte_beta"/>
</dbReference>
<proteinExistence type="predicted"/>
<keyword evidence="2" id="KW-0472">Membrane</keyword>
<dbReference type="Gene3D" id="2.40.128.130">
    <property type="entry name" value="Autotransporter beta-domain"/>
    <property type="match status" value="1"/>
</dbReference>
<keyword evidence="1" id="KW-0732">Signal</keyword>
<dbReference type="OrthoDB" id="6053567at2"/>
<evidence type="ECO:0000256" key="2">
    <source>
        <dbReference type="SAM" id="Phobius"/>
    </source>
</evidence>
<dbReference type="InterPro" id="IPR011050">
    <property type="entry name" value="Pectin_lyase_fold/virulence"/>
</dbReference>
<keyword evidence="2" id="KW-0812">Transmembrane</keyword>
<dbReference type="InterPro" id="IPR043990">
    <property type="entry name" value="AC_1"/>
</dbReference>
<dbReference type="EMBL" id="QLMK01000003">
    <property type="protein sequence ID" value="RAK31167.1"/>
    <property type="molecule type" value="Genomic_DNA"/>
</dbReference>
<protein>
    <submittedName>
        <fullName evidence="4">Fibronectin-binding autotransporter adhesin</fullName>
    </submittedName>
</protein>
<feature type="domain" description="Autotransporter" evidence="3">
    <location>
        <begin position="1796"/>
        <end position="2080"/>
    </location>
</feature>
<keyword evidence="2" id="KW-1133">Transmembrane helix</keyword>
<dbReference type="PROSITE" id="PS51208">
    <property type="entry name" value="AUTOTRANSPORTER"/>
    <property type="match status" value="1"/>
</dbReference>
<dbReference type="Gene3D" id="2.160.20.20">
    <property type="match status" value="3"/>
</dbReference>
<accession>A0A364JXG6</accession>
<dbReference type="NCBIfam" id="TIGR04393">
    <property type="entry name" value="rpt_T5SS_PEPC"/>
    <property type="match status" value="1"/>
</dbReference>
<dbReference type="InterPro" id="IPR036709">
    <property type="entry name" value="Autotransporte_beta_dom_sf"/>
</dbReference>
<evidence type="ECO:0000313" key="5">
    <source>
        <dbReference type="Proteomes" id="UP000249453"/>
    </source>
</evidence>
<feature type="transmembrane region" description="Helical" evidence="2">
    <location>
        <begin position="21"/>
        <end position="41"/>
    </location>
</feature>
<gene>
    <name evidence="4" type="ORF">C7374_103308</name>
</gene>
<comment type="caution">
    <text evidence="4">The sequence shown here is derived from an EMBL/GenBank/DDBJ whole genome shotgun (WGS) entry which is preliminary data.</text>
</comment>
<evidence type="ECO:0000256" key="1">
    <source>
        <dbReference type="ARBA" id="ARBA00022729"/>
    </source>
</evidence>
<dbReference type="PANTHER" id="PTHR35037">
    <property type="entry name" value="C-TERMINAL REGION OF AIDA-LIKE PROTEIN"/>
    <property type="match status" value="1"/>
</dbReference>
<dbReference type="InterPro" id="IPR013425">
    <property type="entry name" value="Autotrns_rpt"/>
</dbReference>
<sequence length="2080" mass="212259">MSKQANLSKKYSILSRINTKLNSAVILSNVIIAVGLVPALMGPIGARAATVTWIGSGVNWSDPTNWSTGTLPGSSDDVIVYWTGQGTAQSGPQVDHDVTLKTLTVGGDGLNGRVGFAHGQQAVLTVSGETILQGGPFVAWIEVDQATGAFHANGDITISNLAATTTDPSVALNVENGGQMQVNNNAIIKVSTVAGARGAFTIQDQNSYASVAEIIGGHAGHASVNVVTNGQLDSGKVTLGNLAGSNGRGRVQDSGKWNLSDELIVGNAGTGLITIASGGQLTLNDTSKNIIVASQSGSTGTLAIGSAPGDSPTTAGKLVGNVSFGSGTGNILFNHSDTQYVFDSSITGAGTIDHNDGATRLTADNSYTGLTNVNGGTLLIDGNHSQATGQINVGAGGSLGGKGTVGGDVVIAQDGALFSHVDGAVSNALTINGNLTASSAYLYYNFNSSTGAVVNNLEINVKGTVDVSNAKVSIISDTPLVAGKHHLLKYNSSINSNGISLVDDEGGKYALKVTDGSDPTDPSVLELISTVGVSLRFWDAINHDNGKVDGGTGTWQADGTLNNWTTDDGATNGAYTNDSFAVFEGTAGTVTVDNSNGVITIKGMQFITDGYVVQNGTLTLDNGVNNIRVNAGATAGISSVLAGSGQLVVTDPGTLKLSGANTYSGGTVVNAGILNVVADNNLGDASGAVEIGSGTLQFGAGLTSARAFSVVHADSSIDPESNSVTLSGAISGDGVLNKLGSGMLVLSGTNTYSGGTNIKAGSISIANDSNLGAATGNLTFSGGSLVVTSNTTLARDIILSSADGNVDTQNNQVTISGSISGEGALIKNGAGSLTLSGINTHSGGTTIKEGTLFASSDQNLGAASGVLTIDNAIFEASANLTISRPVELVGTATIDSGGNQVQIDGVISGDGQLVKSFAGVLTLTAENTFSGGLKIIAGSVSVSSDKNLGASSGNITLSQGALVTSADFSTDRNIILEPGRGFLVPSNHTATYNGVISGVGALDVQLQGTVILTGDNTYTGSTDVSDAKLLINGDQTAATGDVSVIGSGILGGKGTIGGSVTVGASAKLLSFVDANDAGHALHIRGDLTAQNSTLEYDYGQSGQLNILAVQVAGDIDLTGSSIDVTTTGQMAAGVHHLIDYQGTKHGTDPILGNVPDNNYSLRFTPNAVDLIYTAGAQLRFWNPGGNGAPIVGGTGTWQVAGNLDNWTDEQGSVNGNYSNNSFAVFEGQAGTVTVDNSNGAVDVTGMQFITDGYIITGDAITLAAGNNDIRVGDGTPHSSATTVATINAELTGAGRVQKTDAGILILNGQNTYMGGTAINGGTLRVSDDHNLGDASGDVAIGKGKLQYAASFDTNRAISVLDANSTIDTQNFDAGLNGAISGAGGLVKLGSGELSLHAANSFVGRTIVQEGTLSLAGAGTLDSSAGVTVDGKLSIENIAGNETTINDLDGAAAGQVVLGSKNLTIANGQGNEFAGVISGDGQVHLAAGSLIFTGDNTYSGGTVIDSGAALQLGNGAANGSVAGPIQLDGTFDVKKSGDVTLDNKFTGSGTLNLDNATTTTLLTASPDFAGTTNLRSGQLIVDVVHGGMVNVAANTVLSGTGTVGGVQNYGTVKPGSDDAFGTLTVAGNYEGDNGTLLIKTALGADDSSSDMLKITGDTSGNTNVVVQNRGGLGAQTNQGIQIIDVEGESHGAFRLKGDFLTHSGEQAIVAGAYAYTLNEGTSGAQDGNWYLRSQLSDHPHPTPPQPHYNPATPLYTAYGQVLDNLNQSMITSLRARVGQRFHANGLAMKPIEEGSADLGNPSVIWGRIDMAHSRFKPSGSTTRNEIEQDTWRMTAGVDGQLLADEAGEMYGSIWLNYVSDNARVGSRHGRGKLVTDGYGLGGALTWYDENGWYLDAQGHLTWYRTEFESHDTFTSVVDRRKAFGYGLSAEIGQEFKVDENWSVTPQAQLSYSSVDLDSFVDAYEAHVYLDSRDSLVLRAGLAANYRNQWHNDAGRLEKLDVFAIANVYTQLLSQSQGVNISSVRFDTGKMGRSWMEVGAGATYLWPESGVSLFGNASFATAFEDAGDNYRLGGKVGLKVNW</sequence>